<dbReference type="PANTHER" id="PTHR43630">
    <property type="entry name" value="POLY-BETA-1,6-N-ACETYL-D-GLUCOSAMINE SYNTHASE"/>
    <property type="match status" value="1"/>
</dbReference>
<dbReference type="Pfam" id="PF00535">
    <property type="entry name" value="Glycos_transf_2"/>
    <property type="match status" value="1"/>
</dbReference>
<accession>A0A7X3LFL6</accession>
<dbReference type="Gene3D" id="1.25.40.10">
    <property type="entry name" value="Tetratricopeptide repeat domain"/>
    <property type="match status" value="1"/>
</dbReference>
<keyword evidence="1" id="KW-0802">TPR repeat</keyword>
<dbReference type="PANTHER" id="PTHR43630:SF2">
    <property type="entry name" value="GLYCOSYLTRANSFERASE"/>
    <property type="match status" value="1"/>
</dbReference>
<keyword evidence="3" id="KW-0808">Transferase</keyword>
<dbReference type="SUPFAM" id="SSF53448">
    <property type="entry name" value="Nucleotide-diphospho-sugar transferases"/>
    <property type="match status" value="1"/>
</dbReference>
<feature type="repeat" description="TPR" evidence="1">
    <location>
        <begin position="316"/>
        <end position="349"/>
    </location>
</feature>
<protein>
    <submittedName>
        <fullName evidence="3">Glycosyltransferase</fullName>
    </submittedName>
</protein>
<dbReference type="PROSITE" id="PS50005">
    <property type="entry name" value="TPR"/>
    <property type="match status" value="1"/>
</dbReference>
<dbReference type="SMART" id="SM00028">
    <property type="entry name" value="TPR"/>
    <property type="match status" value="3"/>
</dbReference>
<evidence type="ECO:0000313" key="3">
    <source>
        <dbReference type="EMBL" id="MWV42305.1"/>
    </source>
</evidence>
<dbReference type="InterPro" id="IPR019734">
    <property type="entry name" value="TPR_rpt"/>
</dbReference>
<dbReference type="Pfam" id="PF13432">
    <property type="entry name" value="TPR_16"/>
    <property type="match status" value="1"/>
</dbReference>
<feature type="domain" description="Glycosyltransferase 2-like" evidence="2">
    <location>
        <begin position="9"/>
        <end position="137"/>
    </location>
</feature>
<gene>
    <name evidence="3" type="ORF">GRF59_01560</name>
</gene>
<reference evidence="3 4" key="1">
    <citation type="submission" date="2019-12" db="EMBL/GenBank/DDBJ databases">
        <title>Paenibacillus sp. nov., an endophytic bacterium isolated from the stem of Dendrobium.</title>
        <authorList>
            <person name="Zhao R."/>
        </authorList>
    </citation>
    <scope>NUCLEOTIDE SEQUENCE [LARGE SCALE GENOMIC DNA]</scope>
    <source>
        <strain evidence="3 4">HJL G12</strain>
    </source>
</reference>
<dbReference type="EMBL" id="WUBI01000001">
    <property type="protein sequence ID" value="MWV42305.1"/>
    <property type="molecule type" value="Genomic_DNA"/>
</dbReference>
<dbReference type="Gene3D" id="3.90.550.10">
    <property type="entry name" value="Spore Coat Polysaccharide Biosynthesis Protein SpsA, Chain A"/>
    <property type="match status" value="1"/>
</dbReference>
<sequence>MLSTIGIHLIARDESEVIRTCLESVKLADEIVLVDTGSSDDTVDIARQYGAHVVSMKWQDDFSMARNHALRYATTDWILVIDADEELLTSLDEIRMLIDATDEVEAYDITIANMLSDSEAQTLYHRSLRLFRNRQQYHFEGKIHEEIEPSILLFSGKDKIKGSPIQIRHTGYLSPNIWNKNKLDRNYQILMKALEEEPEQPYYLYHLGITHCQSGNIPEAKKYMLLAKEHTPLTASFRPTLIKDLAKVMLELHEVEQASLLCLREALHYPDYADLHFVHGQSLEAQGLWEKAFEAYRQAADCTSSSYVTEKGIHSYKALSNMGAIAIKMQRFEEAARLFYEAVQLQPDYAPAVNGLAASFYNLKTTDREISTLLIETIQPRDKKKWSLLLHSLDRIGADQEIIRLCPPQWITEDDLSTLYGISLIRLNKLKEAHSFLYHAAVTDSAPNPDREMLHILIQWQLMGSLEPHIWGFIQHHKREHIERIESLLFHHPEADDQSGATVRTEESLLIHTLIQRSVFIGLIDLGKRLSVVLDEAGSNTFAKALYKEGYVFEAADLLITLLEAQTLGDEGALMLAEILYDKGHYMEAVRLFENIKLNDASIHQASIGAAICYLLLAADLLDQAHGELPGTAALPQEARQIRSAVQQLQRTGWQTNWDDRQRRCIDEQNRNRNLPLHDRSE</sequence>
<dbReference type="InterPro" id="IPR029044">
    <property type="entry name" value="Nucleotide-diphossugar_trans"/>
</dbReference>
<dbReference type="Proteomes" id="UP000460318">
    <property type="component" value="Unassembled WGS sequence"/>
</dbReference>
<dbReference type="GO" id="GO:0016740">
    <property type="term" value="F:transferase activity"/>
    <property type="evidence" value="ECO:0007669"/>
    <property type="project" value="UniProtKB-KW"/>
</dbReference>
<name>A0A7X3LFL6_9BACL</name>
<comment type="caution">
    <text evidence="3">The sequence shown here is derived from an EMBL/GenBank/DDBJ whole genome shotgun (WGS) entry which is preliminary data.</text>
</comment>
<dbReference type="PROSITE" id="PS50293">
    <property type="entry name" value="TPR_REGION"/>
    <property type="match status" value="1"/>
</dbReference>
<dbReference type="CDD" id="cd02511">
    <property type="entry name" value="Beta4Glucosyltransferase"/>
    <property type="match status" value="1"/>
</dbReference>
<proteinExistence type="predicted"/>
<organism evidence="3 4">
    <name type="scientific">Paenibacillus dendrobii</name>
    <dbReference type="NCBI Taxonomy" id="2691084"/>
    <lineage>
        <taxon>Bacteria</taxon>
        <taxon>Bacillati</taxon>
        <taxon>Bacillota</taxon>
        <taxon>Bacilli</taxon>
        <taxon>Bacillales</taxon>
        <taxon>Paenibacillaceae</taxon>
        <taxon>Paenibacillus</taxon>
    </lineage>
</organism>
<keyword evidence="4" id="KW-1185">Reference proteome</keyword>
<dbReference type="InterPro" id="IPR001173">
    <property type="entry name" value="Glyco_trans_2-like"/>
</dbReference>
<evidence type="ECO:0000313" key="4">
    <source>
        <dbReference type="Proteomes" id="UP000460318"/>
    </source>
</evidence>
<evidence type="ECO:0000256" key="1">
    <source>
        <dbReference type="PROSITE-ProRule" id="PRU00339"/>
    </source>
</evidence>
<dbReference type="AlphaFoldDB" id="A0A7X3LFL6"/>
<dbReference type="SUPFAM" id="SSF48452">
    <property type="entry name" value="TPR-like"/>
    <property type="match status" value="1"/>
</dbReference>
<evidence type="ECO:0000259" key="2">
    <source>
        <dbReference type="Pfam" id="PF00535"/>
    </source>
</evidence>
<dbReference type="InterPro" id="IPR011990">
    <property type="entry name" value="TPR-like_helical_dom_sf"/>
</dbReference>
<dbReference type="RefSeq" id="WP_160495919.1">
    <property type="nucleotide sequence ID" value="NZ_WUBI01000001.1"/>
</dbReference>